<evidence type="ECO:0000313" key="1">
    <source>
        <dbReference type="EMBL" id="MDU0353136.1"/>
    </source>
</evidence>
<dbReference type="RefSeq" id="WP_316024829.1">
    <property type="nucleotide sequence ID" value="NZ_JAWDIO010000002.1"/>
</dbReference>
<name>A0ABU3ST11_9ALTE</name>
<sequence>MQPAQTFPQVLAGPIIRQANAEQVSVWMITSKKYRFLAKLFNPELHKVWFESELDNQQVSTIQVGEHAFINLLTINPVSHIDCGSRVSYDIQLIDEKQQAASITEVCAKLLYCGQSHPSFVVSKSIKRILHGSCRKPHHNSDDGLCVVDSQLQRALAGEVEPPNLLMMSGDQIYADDVAGPTLVAIKQTIEQLGLFHEELHGAVVSNSKEIFDHADCYYQRPELLPDTSATDNTYRNFFAGKRKPIFTSVNANNHLVSFAEVIAMYILTWSPEMWQIVKLSDADIPPVFQSKFAQEKVAIDKFSAGLSQVRRALAHVPVYMIFDDHDVTDDWNLTRGWEEAVYQNEFAKRIVGNALIGYWLCQGWGNKPDILQPLHTACKAHFSHHGITEHDALVDKLLA</sequence>
<dbReference type="PANTHER" id="PTHR37031">
    <property type="entry name" value="METALLOPHOSPHATASE BINDING DOMAIN PROTEIN"/>
    <property type="match status" value="1"/>
</dbReference>
<keyword evidence="2" id="KW-1185">Reference proteome</keyword>
<dbReference type="Proteomes" id="UP001247805">
    <property type="component" value="Unassembled WGS sequence"/>
</dbReference>
<reference evidence="1 2" key="1">
    <citation type="submission" date="2023-10" db="EMBL/GenBank/DDBJ databases">
        <title>Glaciecola aquimarina strain GGW-M5 nov., isolated from a coastal seawater.</title>
        <authorList>
            <person name="Bayburt H."/>
            <person name="Kim J.M."/>
            <person name="Choi B.J."/>
            <person name="Jeon C.O."/>
        </authorList>
    </citation>
    <scope>NUCLEOTIDE SEQUENCE [LARGE SCALE GENOMIC DNA]</scope>
    <source>
        <strain evidence="1 2">KCTC 32108</strain>
    </source>
</reference>
<dbReference type="EMBL" id="JAWDIO010000002">
    <property type="protein sequence ID" value="MDU0353136.1"/>
    <property type="molecule type" value="Genomic_DNA"/>
</dbReference>
<comment type="caution">
    <text evidence="1">The sequence shown here is derived from an EMBL/GenBank/DDBJ whole genome shotgun (WGS) entry which is preliminary data.</text>
</comment>
<gene>
    <name evidence="1" type="ORF">RS130_03600</name>
</gene>
<evidence type="ECO:0008006" key="3">
    <source>
        <dbReference type="Google" id="ProtNLM"/>
    </source>
</evidence>
<protein>
    <recommendedName>
        <fullName evidence="3">PhoD-like phosphatase metallophosphatase domain-containing protein</fullName>
    </recommendedName>
</protein>
<dbReference type="PANTHER" id="PTHR37031:SF2">
    <property type="entry name" value="PHOD-LIKE PHOSPHATASE METALLOPHOSPHATASE DOMAIN-CONTAINING PROTEIN"/>
    <property type="match status" value="1"/>
</dbReference>
<organism evidence="1 2">
    <name type="scientific">Paraglaciecola aquimarina</name>
    <dbReference type="NCBI Taxonomy" id="1235557"/>
    <lineage>
        <taxon>Bacteria</taxon>
        <taxon>Pseudomonadati</taxon>
        <taxon>Pseudomonadota</taxon>
        <taxon>Gammaproteobacteria</taxon>
        <taxon>Alteromonadales</taxon>
        <taxon>Alteromonadaceae</taxon>
        <taxon>Paraglaciecola</taxon>
    </lineage>
</organism>
<evidence type="ECO:0000313" key="2">
    <source>
        <dbReference type="Proteomes" id="UP001247805"/>
    </source>
</evidence>
<dbReference type="Gene3D" id="3.60.21.70">
    <property type="entry name" value="PhoD-like phosphatase"/>
    <property type="match status" value="1"/>
</dbReference>
<proteinExistence type="predicted"/>
<accession>A0ABU3ST11</accession>
<dbReference type="InterPro" id="IPR038607">
    <property type="entry name" value="PhoD-like_sf"/>
</dbReference>